<dbReference type="AlphaFoldDB" id="A0A4C1VZ34"/>
<accession>A0A4C1VZ34</accession>
<proteinExistence type="predicted"/>
<feature type="compositionally biased region" description="Basic residues" evidence="1">
    <location>
        <begin position="34"/>
        <end position="50"/>
    </location>
</feature>
<dbReference type="Proteomes" id="UP000299102">
    <property type="component" value="Unassembled WGS sequence"/>
</dbReference>
<keyword evidence="3" id="KW-1185">Reference proteome</keyword>
<dbReference type="EMBL" id="BGZK01000437">
    <property type="protein sequence ID" value="GBP43509.1"/>
    <property type="molecule type" value="Genomic_DNA"/>
</dbReference>
<evidence type="ECO:0000313" key="2">
    <source>
        <dbReference type="EMBL" id="GBP43509.1"/>
    </source>
</evidence>
<gene>
    <name evidence="2" type="ORF">EVAR_30466_1</name>
</gene>
<comment type="caution">
    <text evidence="2">The sequence shown here is derived from an EMBL/GenBank/DDBJ whole genome shotgun (WGS) entry which is preliminary data.</text>
</comment>
<sequence>MFTQNVKERITFTPEFTETNDAQSIGNNSIRRTKTKKPIVRSQQKRRKITAQKASVQRARPQAVRYSSSRRRRRTYRRVNLLSDPRHELTYVKKSHLSID</sequence>
<evidence type="ECO:0000256" key="1">
    <source>
        <dbReference type="SAM" id="MobiDB-lite"/>
    </source>
</evidence>
<reference evidence="2 3" key="1">
    <citation type="journal article" date="2019" name="Commun. Biol.">
        <title>The bagworm genome reveals a unique fibroin gene that provides high tensile strength.</title>
        <authorList>
            <person name="Kono N."/>
            <person name="Nakamura H."/>
            <person name="Ohtoshi R."/>
            <person name="Tomita M."/>
            <person name="Numata K."/>
            <person name="Arakawa K."/>
        </authorList>
    </citation>
    <scope>NUCLEOTIDE SEQUENCE [LARGE SCALE GENOMIC DNA]</scope>
</reference>
<protein>
    <submittedName>
        <fullName evidence="2">Uncharacterized protein</fullName>
    </submittedName>
</protein>
<name>A0A4C1VZ34_EUMVA</name>
<feature type="region of interest" description="Disordered" evidence="1">
    <location>
        <begin position="34"/>
        <end position="72"/>
    </location>
</feature>
<organism evidence="2 3">
    <name type="scientific">Eumeta variegata</name>
    <name type="common">Bagworm moth</name>
    <name type="synonym">Eumeta japonica</name>
    <dbReference type="NCBI Taxonomy" id="151549"/>
    <lineage>
        <taxon>Eukaryota</taxon>
        <taxon>Metazoa</taxon>
        <taxon>Ecdysozoa</taxon>
        <taxon>Arthropoda</taxon>
        <taxon>Hexapoda</taxon>
        <taxon>Insecta</taxon>
        <taxon>Pterygota</taxon>
        <taxon>Neoptera</taxon>
        <taxon>Endopterygota</taxon>
        <taxon>Lepidoptera</taxon>
        <taxon>Glossata</taxon>
        <taxon>Ditrysia</taxon>
        <taxon>Tineoidea</taxon>
        <taxon>Psychidae</taxon>
        <taxon>Oiketicinae</taxon>
        <taxon>Eumeta</taxon>
    </lineage>
</organism>
<evidence type="ECO:0000313" key="3">
    <source>
        <dbReference type="Proteomes" id="UP000299102"/>
    </source>
</evidence>